<dbReference type="SUPFAM" id="SSF50022">
    <property type="entry name" value="ISP domain"/>
    <property type="match status" value="1"/>
</dbReference>
<dbReference type="EMBL" id="AB744215">
    <property type="protein sequence ID" value="BAM93324.1"/>
    <property type="molecule type" value="Genomic_DNA"/>
</dbReference>
<feature type="domain" description="Rieske" evidence="7">
    <location>
        <begin position="57"/>
        <end position="164"/>
    </location>
</feature>
<dbReference type="PRINTS" id="PR00090">
    <property type="entry name" value="RNGDIOXGNASE"/>
</dbReference>
<comment type="cofactor">
    <cofactor evidence="1">
        <name>Fe cation</name>
        <dbReference type="ChEBI" id="CHEBI:24875"/>
    </cofactor>
</comment>
<reference evidence="8" key="1">
    <citation type="journal article" date="2013" name="Appl. Environ. Microbiol.">
        <title>Bacterial Cytochrome P450 System Catabolizing the Fusarium Toxin Deoxynivalenol.</title>
        <authorList>
            <person name="Ito M."/>
            <person name="Sato I."/>
            <person name="Ishizaka M."/>
            <person name="Yoshida S."/>
            <person name="Koitabashi M."/>
            <person name="Yoshida S."/>
            <person name="Tsushima S."/>
        </authorList>
    </citation>
    <scope>NUCLEOTIDE SEQUENCE</scope>
    <source>
        <strain evidence="8">KSM1</strain>
    </source>
</reference>
<keyword evidence="2" id="KW-0001">2Fe-2S</keyword>
<protein>
    <submittedName>
        <fullName evidence="8">Putative Rieske dioxygenase alpha subunit</fullName>
    </submittedName>
</protein>
<dbReference type="PANTHER" id="PTHR43756">
    <property type="entry name" value="CHOLINE MONOOXYGENASE, CHLOROPLASTIC"/>
    <property type="match status" value="1"/>
</dbReference>
<keyword evidence="4" id="KW-0560">Oxidoreductase</keyword>
<accession>M1VHL2</accession>
<evidence type="ECO:0000256" key="1">
    <source>
        <dbReference type="ARBA" id="ARBA00001962"/>
    </source>
</evidence>
<organism evidence="8">
    <name type="scientific">Sphingomonas sp. KSM1</name>
    <dbReference type="NCBI Taxonomy" id="1228049"/>
    <lineage>
        <taxon>Bacteria</taxon>
        <taxon>Pseudomonadati</taxon>
        <taxon>Pseudomonadota</taxon>
        <taxon>Alphaproteobacteria</taxon>
        <taxon>Sphingomonadales</taxon>
        <taxon>Sphingomonadaceae</taxon>
        <taxon>Sphingomonas</taxon>
    </lineage>
</organism>
<keyword evidence="8" id="KW-0223">Dioxygenase</keyword>
<dbReference type="Pfam" id="PF00355">
    <property type="entry name" value="Rieske"/>
    <property type="match status" value="1"/>
</dbReference>
<keyword evidence="6" id="KW-0411">Iron-sulfur</keyword>
<dbReference type="GO" id="GO:0051537">
    <property type="term" value="F:2 iron, 2 sulfur cluster binding"/>
    <property type="evidence" value="ECO:0007669"/>
    <property type="project" value="UniProtKB-KW"/>
</dbReference>
<evidence type="ECO:0000256" key="6">
    <source>
        <dbReference type="ARBA" id="ARBA00023014"/>
    </source>
</evidence>
<evidence type="ECO:0000259" key="7">
    <source>
        <dbReference type="PROSITE" id="PS51296"/>
    </source>
</evidence>
<dbReference type="PROSITE" id="PS51296">
    <property type="entry name" value="RIESKE"/>
    <property type="match status" value="1"/>
</dbReference>
<dbReference type="InterPro" id="IPR036922">
    <property type="entry name" value="Rieske_2Fe-2S_sf"/>
</dbReference>
<dbReference type="CDD" id="cd03469">
    <property type="entry name" value="Rieske_RO_Alpha_N"/>
    <property type="match status" value="1"/>
</dbReference>
<dbReference type="InterPro" id="IPR015879">
    <property type="entry name" value="Ring_hydroxy_dOase_asu_C_dom"/>
</dbReference>
<keyword evidence="5" id="KW-0408">Iron</keyword>
<dbReference type="InterPro" id="IPR017941">
    <property type="entry name" value="Rieske_2Fe-2S"/>
</dbReference>
<keyword evidence="3" id="KW-0479">Metal-binding</keyword>
<evidence type="ECO:0000256" key="4">
    <source>
        <dbReference type="ARBA" id="ARBA00023002"/>
    </source>
</evidence>
<dbReference type="GO" id="GO:0005506">
    <property type="term" value="F:iron ion binding"/>
    <property type="evidence" value="ECO:0007669"/>
    <property type="project" value="InterPro"/>
</dbReference>
<evidence type="ECO:0000256" key="2">
    <source>
        <dbReference type="ARBA" id="ARBA00022714"/>
    </source>
</evidence>
<evidence type="ECO:0000256" key="5">
    <source>
        <dbReference type="ARBA" id="ARBA00023004"/>
    </source>
</evidence>
<dbReference type="Gene3D" id="3.90.380.10">
    <property type="entry name" value="Naphthalene 1,2-dioxygenase Alpha Subunit, Chain A, domain 1"/>
    <property type="match status" value="2"/>
</dbReference>
<sequence>MLQSLAQVEKMWELSELNYRNKQHPDDFPELPEIPAERFTREDFFQLEKEHVWKRTWLLAGIACELPSPGSFKAVSINDAPVLLARGEDGKIRAFYNTCQHRGSMLAKGEGTAQHFACSYHCWTYDLEGNLKFIPDERLFPNLDKSRKSLKPIRCELFGALIFINFDGDASPLAEFLGSILGVLQDMPLDNIKLYKKLQFEVPYNWKIVQENFSEAYHTKFIHPTSLEPFIQTKARAGHLLANGHAALAIKSRGSLTNLWASDVDDKEGVLNELTRKSQRNCNIFPNITLSPAENIFPVLVAWPISIQRTRLDVYFLTMPSSDQVASEPGYEATVAGLEVVLGEDFSALEGIQEAISSGGIEAVRLGWEEQIIYHHHQQIDRLIGSENIPAGLAVQDITLPVGV</sequence>
<dbReference type="Pfam" id="PF00848">
    <property type="entry name" value="Ring_hydroxyl_A"/>
    <property type="match status" value="1"/>
</dbReference>
<dbReference type="AlphaFoldDB" id="M1VHL2"/>
<evidence type="ECO:0000256" key="3">
    <source>
        <dbReference type="ARBA" id="ARBA00022723"/>
    </source>
</evidence>
<dbReference type="SUPFAM" id="SSF55961">
    <property type="entry name" value="Bet v1-like"/>
    <property type="match status" value="1"/>
</dbReference>
<dbReference type="InterPro" id="IPR001663">
    <property type="entry name" value="Rng_hydr_dOase-A"/>
</dbReference>
<dbReference type="Gene3D" id="2.102.10.10">
    <property type="entry name" value="Rieske [2Fe-2S] iron-sulphur domain"/>
    <property type="match status" value="1"/>
</dbReference>
<dbReference type="GO" id="GO:0051213">
    <property type="term" value="F:dioxygenase activity"/>
    <property type="evidence" value="ECO:0007669"/>
    <property type="project" value="UniProtKB-KW"/>
</dbReference>
<dbReference type="CDD" id="cd00680">
    <property type="entry name" value="RHO_alpha_C"/>
    <property type="match status" value="1"/>
</dbReference>
<evidence type="ECO:0000313" key="8">
    <source>
        <dbReference type="EMBL" id="BAM93324.1"/>
    </source>
</evidence>
<name>M1VHL2_9SPHN</name>
<dbReference type="PANTHER" id="PTHR43756:SF5">
    <property type="entry name" value="CHOLINE MONOOXYGENASE, CHLOROPLASTIC"/>
    <property type="match status" value="1"/>
</dbReference>
<proteinExistence type="predicted"/>